<gene>
    <name evidence="2" type="ORF">C8P68_102806</name>
</gene>
<dbReference type="Gene3D" id="2.60.120.10">
    <property type="entry name" value="Jelly Rolls"/>
    <property type="match status" value="1"/>
</dbReference>
<dbReference type="AlphaFoldDB" id="A0A2T5JE93"/>
<accession>A0A2T5JE93</accession>
<protein>
    <submittedName>
        <fullName evidence="2">CRP-like cAMP-binding protein</fullName>
    </submittedName>
</protein>
<name>A0A2T5JE93_9SPHI</name>
<sequence length="190" mass="22199">MSFQLILDNVSKHIQLTDEEKEHFTSLLKPFKLKRKQFLMHDGDVCKQSAFVTSGCLRSYNVDKNGLEHVIAFAPADWWMADMYSLISGRPGTLNIEAMEETEMLMLSKADQLQLYQDLPKFERFFRILAENSLVAHQQRLIDRLSLTGQERYDKFCQRYPTLIHHIPQKQVAAYIGVSPEFLSRMRAKR</sequence>
<dbReference type="InterPro" id="IPR018490">
    <property type="entry name" value="cNMP-bd_dom_sf"/>
</dbReference>
<feature type="domain" description="Cyclic nucleotide-binding" evidence="1">
    <location>
        <begin position="32"/>
        <end position="117"/>
    </location>
</feature>
<evidence type="ECO:0000313" key="3">
    <source>
        <dbReference type="Proteomes" id="UP000244168"/>
    </source>
</evidence>
<dbReference type="RefSeq" id="WP_107827876.1">
    <property type="nucleotide sequence ID" value="NZ_CP160205.1"/>
</dbReference>
<dbReference type="SUPFAM" id="SSF51206">
    <property type="entry name" value="cAMP-binding domain-like"/>
    <property type="match status" value="1"/>
</dbReference>
<dbReference type="Pfam" id="PF00027">
    <property type="entry name" value="cNMP_binding"/>
    <property type="match status" value="1"/>
</dbReference>
<dbReference type="OrthoDB" id="1092431at2"/>
<dbReference type="EMBL" id="QAOQ01000002">
    <property type="protein sequence ID" value="PTQ99975.1"/>
    <property type="molecule type" value="Genomic_DNA"/>
</dbReference>
<dbReference type="InterPro" id="IPR014710">
    <property type="entry name" value="RmlC-like_jellyroll"/>
</dbReference>
<dbReference type="CDD" id="cd00038">
    <property type="entry name" value="CAP_ED"/>
    <property type="match status" value="1"/>
</dbReference>
<dbReference type="InterPro" id="IPR000595">
    <property type="entry name" value="cNMP-bd_dom"/>
</dbReference>
<evidence type="ECO:0000259" key="1">
    <source>
        <dbReference type="Pfam" id="PF00027"/>
    </source>
</evidence>
<evidence type="ECO:0000313" key="2">
    <source>
        <dbReference type="EMBL" id="PTQ99975.1"/>
    </source>
</evidence>
<proteinExistence type="predicted"/>
<reference evidence="2 3" key="1">
    <citation type="submission" date="2018-04" db="EMBL/GenBank/DDBJ databases">
        <title>Genomic Encyclopedia of Archaeal and Bacterial Type Strains, Phase II (KMG-II): from individual species to whole genera.</title>
        <authorList>
            <person name="Goeker M."/>
        </authorList>
    </citation>
    <scope>NUCLEOTIDE SEQUENCE [LARGE SCALE GENOMIC DNA]</scope>
    <source>
        <strain evidence="2 3">DSM 26809</strain>
    </source>
</reference>
<dbReference type="Proteomes" id="UP000244168">
    <property type="component" value="Unassembled WGS sequence"/>
</dbReference>
<organism evidence="2 3">
    <name type="scientific">Mucilaginibacter yixingensis</name>
    <dbReference type="NCBI Taxonomy" id="1295612"/>
    <lineage>
        <taxon>Bacteria</taxon>
        <taxon>Pseudomonadati</taxon>
        <taxon>Bacteroidota</taxon>
        <taxon>Sphingobacteriia</taxon>
        <taxon>Sphingobacteriales</taxon>
        <taxon>Sphingobacteriaceae</taxon>
        <taxon>Mucilaginibacter</taxon>
    </lineage>
</organism>
<comment type="caution">
    <text evidence="2">The sequence shown here is derived from an EMBL/GenBank/DDBJ whole genome shotgun (WGS) entry which is preliminary data.</text>
</comment>
<keyword evidence="3" id="KW-1185">Reference proteome</keyword>